<dbReference type="PANTHER" id="PTHR13622:SF8">
    <property type="entry name" value="THIAMIN PYROPHOSPHOKINASE 1"/>
    <property type="match status" value="1"/>
</dbReference>
<dbReference type="EC" id="2.7.6.2" evidence="4"/>
<protein>
    <recommendedName>
        <fullName evidence="4">thiamine diphosphokinase</fullName>
        <ecNumber evidence="4">2.7.6.2</ecNumber>
    </recommendedName>
</protein>
<dbReference type="SUPFAM" id="SSF63862">
    <property type="entry name" value="Thiamin pyrophosphokinase, substrate-binding domain"/>
    <property type="match status" value="1"/>
</dbReference>
<evidence type="ECO:0000256" key="3">
    <source>
        <dbReference type="ARBA" id="ARBA00006785"/>
    </source>
</evidence>
<comment type="similarity">
    <text evidence="3">Belongs to the thiamine pyrophosphokinase family.</text>
</comment>
<dbReference type="NCBIfam" id="TIGR01378">
    <property type="entry name" value="thi_PPkinase"/>
    <property type="match status" value="1"/>
</dbReference>
<dbReference type="AlphaFoldDB" id="A0A3S3PZL8"/>
<evidence type="ECO:0000256" key="1">
    <source>
        <dbReference type="ARBA" id="ARBA00004514"/>
    </source>
</evidence>
<comment type="function">
    <text evidence="9">Catalyzes the phosphorylation of thiamine to thiamine pyrophosphate (TPP). TPP is an active cofactor for enzymes involved in glycolysis and energy production. Plant leaves require high levels of TPP for photosynthesis and carbohydrate metabolism.</text>
</comment>
<sequence length="219" mass="24573">MEARAAQLRLCADGGANRLYDEMPALLPHEDPLDVRHRYKPDVIKGDMDSIRSEVQEFYIKLGTEVVDESYDQDTTDLHKCVNFILDYTPNLEKSNLRILVSGALGGRFDHEVGNINVLHRFSSVRIVLLSDDCLIQLLPKTHHHEIHIQSSVEGPHCGLIPIGEPSASTTTTGLQWDLTDTAMKFGGLVSTSNIVREEKITVRSDSDLLWTISIRKLK</sequence>
<dbReference type="STRING" id="337451.A0A3S3PZL8"/>
<comment type="caution">
    <text evidence="11">The sequence shown here is derived from an EMBL/GenBank/DDBJ whole genome shotgun (WGS) entry which is preliminary data.</text>
</comment>
<keyword evidence="6" id="KW-0547">Nucleotide-binding</keyword>
<dbReference type="GO" id="GO:0005524">
    <property type="term" value="F:ATP binding"/>
    <property type="evidence" value="ECO:0007669"/>
    <property type="project" value="UniProtKB-KW"/>
</dbReference>
<evidence type="ECO:0000256" key="7">
    <source>
        <dbReference type="ARBA" id="ARBA00022777"/>
    </source>
</evidence>
<dbReference type="OrthoDB" id="25149at2759"/>
<dbReference type="GO" id="GO:0006772">
    <property type="term" value="P:thiamine metabolic process"/>
    <property type="evidence" value="ECO:0007669"/>
    <property type="project" value="InterPro"/>
</dbReference>
<proteinExistence type="inferred from homology"/>
<keyword evidence="12" id="KW-1185">Reference proteome</keyword>
<keyword evidence="5" id="KW-0808">Transferase</keyword>
<keyword evidence="8" id="KW-0067">ATP-binding</keyword>
<evidence type="ECO:0000256" key="9">
    <source>
        <dbReference type="ARBA" id="ARBA00025120"/>
    </source>
</evidence>
<comment type="subcellular location">
    <subcellularLocation>
        <location evidence="1">Cytoplasm</location>
        <location evidence="1">Cytosol</location>
    </subcellularLocation>
</comment>
<dbReference type="Pfam" id="PF04263">
    <property type="entry name" value="TPK_catalytic"/>
    <property type="match status" value="1"/>
</dbReference>
<dbReference type="Proteomes" id="UP000283530">
    <property type="component" value="Unassembled WGS sequence"/>
</dbReference>
<dbReference type="UniPathway" id="UPA00060">
    <property type="reaction ID" value="UER00597"/>
</dbReference>
<dbReference type="CDD" id="cd07995">
    <property type="entry name" value="TPK"/>
    <property type="match status" value="1"/>
</dbReference>
<evidence type="ECO:0000259" key="10">
    <source>
        <dbReference type="SMART" id="SM00983"/>
    </source>
</evidence>
<comment type="pathway">
    <text evidence="2">Cofactor biosynthesis; thiamine diphosphate biosynthesis; thiamine diphosphate from thiamine: step 1/1.</text>
</comment>
<dbReference type="InterPro" id="IPR007373">
    <property type="entry name" value="Thiamin_PyroPKinase_B1-bd"/>
</dbReference>
<evidence type="ECO:0000256" key="5">
    <source>
        <dbReference type="ARBA" id="ARBA00022679"/>
    </source>
</evidence>
<dbReference type="Pfam" id="PF04265">
    <property type="entry name" value="TPK_B1_binding"/>
    <property type="match status" value="1"/>
</dbReference>
<keyword evidence="7 11" id="KW-0418">Kinase</keyword>
<dbReference type="SMART" id="SM00983">
    <property type="entry name" value="TPK_B1_binding"/>
    <property type="match status" value="1"/>
</dbReference>
<dbReference type="FunFam" id="2.60.120.320:FF:000001">
    <property type="entry name" value="Thiamine pyrophosphokinase"/>
    <property type="match status" value="1"/>
</dbReference>
<dbReference type="GO" id="GO:0016301">
    <property type="term" value="F:kinase activity"/>
    <property type="evidence" value="ECO:0007669"/>
    <property type="project" value="UniProtKB-KW"/>
</dbReference>
<dbReference type="InterPro" id="IPR007371">
    <property type="entry name" value="TPK_catalytic"/>
</dbReference>
<dbReference type="PANTHER" id="PTHR13622">
    <property type="entry name" value="THIAMIN PYROPHOSPHOKINASE"/>
    <property type="match status" value="1"/>
</dbReference>
<reference evidence="11 12" key="1">
    <citation type="journal article" date="2019" name="Nat. Plants">
        <title>Stout camphor tree genome fills gaps in understanding of flowering plant genome evolution.</title>
        <authorList>
            <person name="Chaw S.M."/>
            <person name="Liu Y.C."/>
            <person name="Wu Y.W."/>
            <person name="Wang H.Y."/>
            <person name="Lin C.I."/>
            <person name="Wu C.S."/>
            <person name="Ke H.M."/>
            <person name="Chang L.Y."/>
            <person name="Hsu C.Y."/>
            <person name="Yang H.T."/>
            <person name="Sudianto E."/>
            <person name="Hsu M.H."/>
            <person name="Wu K.P."/>
            <person name="Wang L.N."/>
            <person name="Leebens-Mack J.H."/>
            <person name="Tsai I.J."/>
        </authorList>
    </citation>
    <scope>NUCLEOTIDE SEQUENCE [LARGE SCALE GENOMIC DNA]</scope>
    <source>
        <strain evidence="12">cv. Chaw 1501</strain>
        <tissue evidence="11">Young leaves</tissue>
    </source>
</reference>
<feature type="domain" description="Thiamin pyrophosphokinase thiamin-binding" evidence="10">
    <location>
        <begin position="143"/>
        <end position="209"/>
    </location>
</feature>
<accession>A0A3S3PZL8</accession>
<dbReference type="EMBL" id="QPKB01000002">
    <property type="protein sequence ID" value="RWR76529.1"/>
    <property type="molecule type" value="Genomic_DNA"/>
</dbReference>
<evidence type="ECO:0000256" key="4">
    <source>
        <dbReference type="ARBA" id="ARBA00013245"/>
    </source>
</evidence>
<dbReference type="SUPFAM" id="SSF63999">
    <property type="entry name" value="Thiamin pyrophosphokinase, catalytic domain"/>
    <property type="match status" value="1"/>
</dbReference>
<dbReference type="PIRSF" id="PIRSF031057">
    <property type="entry name" value="Thiamin_pyrophosphokinase"/>
    <property type="match status" value="1"/>
</dbReference>
<evidence type="ECO:0000313" key="12">
    <source>
        <dbReference type="Proteomes" id="UP000283530"/>
    </source>
</evidence>
<organism evidence="11 12">
    <name type="scientific">Cinnamomum micranthum f. kanehirae</name>
    <dbReference type="NCBI Taxonomy" id="337451"/>
    <lineage>
        <taxon>Eukaryota</taxon>
        <taxon>Viridiplantae</taxon>
        <taxon>Streptophyta</taxon>
        <taxon>Embryophyta</taxon>
        <taxon>Tracheophyta</taxon>
        <taxon>Spermatophyta</taxon>
        <taxon>Magnoliopsida</taxon>
        <taxon>Magnoliidae</taxon>
        <taxon>Laurales</taxon>
        <taxon>Lauraceae</taxon>
        <taxon>Cinnamomum</taxon>
    </lineage>
</organism>
<dbReference type="InterPro" id="IPR016966">
    <property type="entry name" value="Thiamin_pyrophosphokinase_euk"/>
</dbReference>
<dbReference type="InterPro" id="IPR006282">
    <property type="entry name" value="Thi_PPkinase"/>
</dbReference>
<evidence type="ECO:0000256" key="8">
    <source>
        <dbReference type="ARBA" id="ARBA00022840"/>
    </source>
</evidence>
<evidence type="ECO:0000313" key="11">
    <source>
        <dbReference type="EMBL" id="RWR76529.1"/>
    </source>
</evidence>
<gene>
    <name evidence="11" type="ORF">CKAN_00497300</name>
</gene>
<dbReference type="Gene3D" id="2.60.120.320">
    <property type="entry name" value="Thiamin pyrophosphokinase, thiamin-binding domain"/>
    <property type="match status" value="1"/>
</dbReference>
<name>A0A3S3PZL8_9MAGN</name>
<evidence type="ECO:0000256" key="2">
    <source>
        <dbReference type="ARBA" id="ARBA00005078"/>
    </source>
</evidence>
<dbReference type="InterPro" id="IPR036759">
    <property type="entry name" value="TPK_catalytic_sf"/>
</dbReference>
<dbReference type="Gene3D" id="3.40.50.10240">
    <property type="entry name" value="Thiamin pyrophosphokinase, catalytic domain"/>
    <property type="match status" value="1"/>
</dbReference>
<dbReference type="InterPro" id="IPR036371">
    <property type="entry name" value="TPK_B1-bd_sf"/>
</dbReference>
<dbReference type="GO" id="GO:0030975">
    <property type="term" value="F:thiamine binding"/>
    <property type="evidence" value="ECO:0007669"/>
    <property type="project" value="InterPro"/>
</dbReference>
<dbReference type="GO" id="GO:0009229">
    <property type="term" value="P:thiamine diphosphate biosynthetic process"/>
    <property type="evidence" value="ECO:0007669"/>
    <property type="project" value="UniProtKB-UniPathway"/>
</dbReference>
<dbReference type="GO" id="GO:0005829">
    <property type="term" value="C:cytosol"/>
    <property type="evidence" value="ECO:0007669"/>
    <property type="project" value="UniProtKB-SubCell"/>
</dbReference>
<dbReference type="GO" id="GO:0004788">
    <property type="term" value="F:thiamine diphosphokinase activity"/>
    <property type="evidence" value="ECO:0007669"/>
    <property type="project" value="UniProtKB-EC"/>
</dbReference>
<evidence type="ECO:0000256" key="6">
    <source>
        <dbReference type="ARBA" id="ARBA00022741"/>
    </source>
</evidence>